<evidence type="ECO:0000259" key="8">
    <source>
        <dbReference type="PROSITE" id="PS51485"/>
    </source>
</evidence>
<dbReference type="Proteomes" id="UP001603857">
    <property type="component" value="Unassembled WGS sequence"/>
</dbReference>
<feature type="region of interest" description="Disordered" evidence="6">
    <location>
        <begin position="121"/>
        <end position="140"/>
    </location>
</feature>
<keyword evidence="3" id="KW-0249">Electron transport</keyword>
<sequence>MGRMNTVFLALVVALITKDAMAEQHVVGGSQGWDETTDFNSWVSGQTFKVGDQLVFKYSSLHSVVELGSESEYKNCDIGNAVNSMSSGNDVVKLNKPGTRYFACGTLGHCGQGMKVKITTVSGNSSTSSSSSSSPTSSSASQGLVSLVLIVALLIASLLNQF</sequence>
<dbReference type="AlphaFoldDB" id="A0ABD1L9U3"/>
<evidence type="ECO:0000256" key="1">
    <source>
        <dbReference type="ARBA" id="ARBA00022448"/>
    </source>
</evidence>
<evidence type="ECO:0000313" key="9">
    <source>
        <dbReference type="EMBL" id="KAL2320282.1"/>
    </source>
</evidence>
<protein>
    <recommendedName>
        <fullName evidence="8">Phytocyanin domain-containing protein</fullName>
    </recommendedName>
</protein>
<feature type="chain" id="PRO_5044786877" description="Phytocyanin domain-containing protein" evidence="7">
    <location>
        <begin position="23"/>
        <end position="162"/>
    </location>
</feature>
<evidence type="ECO:0000256" key="5">
    <source>
        <dbReference type="ARBA" id="ARBA00023180"/>
    </source>
</evidence>
<dbReference type="InterPro" id="IPR008972">
    <property type="entry name" value="Cupredoxin"/>
</dbReference>
<accession>A0ABD1L9U3</accession>
<dbReference type="InterPro" id="IPR039391">
    <property type="entry name" value="Phytocyanin-like"/>
</dbReference>
<dbReference type="PANTHER" id="PTHR33021">
    <property type="entry name" value="BLUE COPPER PROTEIN"/>
    <property type="match status" value="1"/>
</dbReference>
<keyword evidence="4" id="KW-0186">Copper</keyword>
<dbReference type="PANTHER" id="PTHR33021:SF489">
    <property type="entry name" value="BASIC BLUE PROTEIN-LIKE"/>
    <property type="match status" value="1"/>
</dbReference>
<keyword evidence="10" id="KW-1185">Reference proteome</keyword>
<dbReference type="FunFam" id="2.60.40.420:FF:000003">
    <property type="entry name" value="Blue copper"/>
    <property type="match status" value="1"/>
</dbReference>
<evidence type="ECO:0000256" key="6">
    <source>
        <dbReference type="SAM" id="MobiDB-lite"/>
    </source>
</evidence>
<feature type="domain" description="Phytocyanin" evidence="8">
    <location>
        <begin position="23"/>
        <end position="122"/>
    </location>
</feature>
<proteinExistence type="predicted"/>
<evidence type="ECO:0000313" key="10">
    <source>
        <dbReference type="Proteomes" id="UP001603857"/>
    </source>
</evidence>
<dbReference type="SUPFAM" id="SSF49503">
    <property type="entry name" value="Cupredoxins"/>
    <property type="match status" value="1"/>
</dbReference>
<dbReference type="CDD" id="cd04216">
    <property type="entry name" value="Phytocyanin"/>
    <property type="match status" value="1"/>
</dbReference>
<dbReference type="EMBL" id="JBGMDY010000010">
    <property type="protein sequence ID" value="KAL2320282.1"/>
    <property type="molecule type" value="Genomic_DNA"/>
</dbReference>
<organism evidence="9 10">
    <name type="scientific">Flemingia macrophylla</name>
    <dbReference type="NCBI Taxonomy" id="520843"/>
    <lineage>
        <taxon>Eukaryota</taxon>
        <taxon>Viridiplantae</taxon>
        <taxon>Streptophyta</taxon>
        <taxon>Embryophyta</taxon>
        <taxon>Tracheophyta</taxon>
        <taxon>Spermatophyta</taxon>
        <taxon>Magnoliopsida</taxon>
        <taxon>eudicotyledons</taxon>
        <taxon>Gunneridae</taxon>
        <taxon>Pentapetalae</taxon>
        <taxon>rosids</taxon>
        <taxon>fabids</taxon>
        <taxon>Fabales</taxon>
        <taxon>Fabaceae</taxon>
        <taxon>Papilionoideae</taxon>
        <taxon>50 kb inversion clade</taxon>
        <taxon>NPAAA clade</taxon>
        <taxon>indigoferoid/millettioid clade</taxon>
        <taxon>Phaseoleae</taxon>
        <taxon>Flemingia</taxon>
    </lineage>
</organism>
<gene>
    <name evidence="9" type="ORF">Fmac_029251</name>
</gene>
<dbReference type="Pfam" id="PF02298">
    <property type="entry name" value="Cu_bind_like"/>
    <property type="match status" value="1"/>
</dbReference>
<keyword evidence="7" id="KW-0732">Signal</keyword>
<keyword evidence="5" id="KW-0325">Glycoprotein</keyword>
<keyword evidence="2" id="KW-0479">Metal-binding</keyword>
<feature type="signal peptide" evidence="7">
    <location>
        <begin position="1"/>
        <end position="22"/>
    </location>
</feature>
<evidence type="ECO:0000256" key="4">
    <source>
        <dbReference type="ARBA" id="ARBA00023008"/>
    </source>
</evidence>
<dbReference type="Gene3D" id="2.60.40.420">
    <property type="entry name" value="Cupredoxins - blue copper proteins"/>
    <property type="match status" value="1"/>
</dbReference>
<dbReference type="GO" id="GO:0046872">
    <property type="term" value="F:metal ion binding"/>
    <property type="evidence" value="ECO:0007669"/>
    <property type="project" value="UniProtKB-KW"/>
</dbReference>
<name>A0ABD1L9U3_9FABA</name>
<dbReference type="InterPro" id="IPR003245">
    <property type="entry name" value="Phytocyanin_dom"/>
</dbReference>
<evidence type="ECO:0000256" key="3">
    <source>
        <dbReference type="ARBA" id="ARBA00022982"/>
    </source>
</evidence>
<dbReference type="PROSITE" id="PS51485">
    <property type="entry name" value="PHYTOCYANIN"/>
    <property type="match status" value="1"/>
</dbReference>
<evidence type="ECO:0000256" key="7">
    <source>
        <dbReference type="SAM" id="SignalP"/>
    </source>
</evidence>
<evidence type="ECO:0000256" key="2">
    <source>
        <dbReference type="ARBA" id="ARBA00022723"/>
    </source>
</evidence>
<keyword evidence="1" id="KW-0813">Transport</keyword>
<reference evidence="9 10" key="1">
    <citation type="submission" date="2024-08" db="EMBL/GenBank/DDBJ databases">
        <title>Insights into the chromosomal genome structure of Flemingia macrophylla.</title>
        <authorList>
            <person name="Ding Y."/>
            <person name="Zhao Y."/>
            <person name="Bi W."/>
            <person name="Wu M."/>
            <person name="Zhao G."/>
            <person name="Gong Y."/>
            <person name="Li W."/>
            <person name="Zhang P."/>
        </authorList>
    </citation>
    <scope>NUCLEOTIDE SEQUENCE [LARGE SCALE GENOMIC DNA]</scope>
    <source>
        <strain evidence="9">DYQJB</strain>
        <tissue evidence="9">Leaf</tissue>
    </source>
</reference>
<comment type="caution">
    <text evidence="9">The sequence shown here is derived from an EMBL/GenBank/DDBJ whole genome shotgun (WGS) entry which is preliminary data.</text>
</comment>